<gene>
    <name evidence="1" type="ORF">A4X13_0g9253</name>
</gene>
<evidence type="ECO:0000313" key="2">
    <source>
        <dbReference type="Proteomes" id="UP000077521"/>
    </source>
</evidence>
<comment type="caution">
    <text evidence="1">The sequence shown here is derived from an EMBL/GenBank/DDBJ whole genome shotgun (WGS) entry which is preliminary data.</text>
</comment>
<dbReference type="EMBL" id="LWDF02002379">
    <property type="protein sequence ID" value="KAE8236134.1"/>
    <property type="molecule type" value="Genomic_DNA"/>
</dbReference>
<name>A0A8T8SAV7_9BASI</name>
<evidence type="ECO:0000313" key="1">
    <source>
        <dbReference type="EMBL" id="KAE8236134.1"/>
    </source>
</evidence>
<keyword evidence="2" id="KW-1185">Reference proteome</keyword>
<reference evidence="1" key="2">
    <citation type="journal article" date="2019" name="IMA Fungus">
        <title>Genome sequencing and comparison of five Tilletia species to identify candidate genes for the detection of regulated species infecting wheat.</title>
        <authorList>
            <person name="Nguyen H.D.T."/>
            <person name="Sultana T."/>
            <person name="Kesanakurti P."/>
            <person name="Hambleton S."/>
        </authorList>
    </citation>
    <scope>NUCLEOTIDE SEQUENCE</scope>
    <source>
        <strain evidence="1">DAOMC 236416</strain>
    </source>
</reference>
<accession>A0A8T8SAV7</accession>
<feature type="non-terminal residue" evidence="1">
    <location>
        <position position="124"/>
    </location>
</feature>
<protein>
    <submittedName>
        <fullName evidence="1">Uncharacterized protein</fullName>
    </submittedName>
</protein>
<sequence length="124" mass="13959">MLAPAAMKYGLITNVMTFGHLTSGSRSNLGDDIQTHAVEHLYASMGIAPEQIVRLNRYEFQHYDGRHGYILMPMCGYFTLGNAQSPLPLSPYIIPVYFSFGLSSDVDDPVQLEHFRRHEPIGTR</sequence>
<dbReference type="Proteomes" id="UP000077521">
    <property type="component" value="Unassembled WGS sequence"/>
</dbReference>
<proteinExistence type="predicted"/>
<reference evidence="1" key="1">
    <citation type="submission" date="2016-04" db="EMBL/GenBank/DDBJ databases">
        <authorList>
            <person name="Nguyen H.D."/>
            <person name="Samba Siva P."/>
            <person name="Cullis J."/>
            <person name="Levesque C.A."/>
            <person name="Hambleton S."/>
        </authorList>
    </citation>
    <scope>NUCLEOTIDE SEQUENCE</scope>
    <source>
        <strain evidence="1">DAOMC 236416</strain>
    </source>
</reference>
<organism evidence="1 2">
    <name type="scientific">Tilletia indica</name>
    <dbReference type="NCBI Taxonomy" id="43049"/>
    <lineage>
        <taxon>Eukaryota</taxon>
        <taxon>Fungi</taxon>
        <taxon>Dikarya</taxon>
        <taxon>Basidiomycota</taxon>
        <taxon>Ustilaginomycotina</taxon>
        <taxon>Exobasidiomycetes</taxon>
        <taxon>Tilletiales</taxon>
        <taxon>Tilletiaceae</taxon>
        <taxon>Tilletia</taxon>
    </lineage>
</organism>
<dbReference type="AlphaFoldDB" id="A0A8T8SAV7"/>